<dbReference type="InterPro" id="IPR048741">
    <property type="entry name" value="Pus10-like_C"/>
</dbReference>
<comment type="caution">
    <text evidence="6">The sequence shown here is derived from an EMBL/GenBank/DDBJ whole genome shotgun (WGS) entry which is preliminary data.</text>
</comment>
<organism evidence="6 7">
    <name type="scientific">Boothiomyces macroporosus</name>
    <dbReference type="NCBI Taxonomy" id="261099"/>
    <lineage>
        <taxon>Eukaryota</taxon>
        <taxon>Fungi</taxon>
        <taxon>Fungi incertae sedis</taxon>
        <taxon>Chytridiomycota</taxon>
        <taxon>Chytridiomycota incertae sedis</taxon>
        <taxon>Chytridiomycetes</taxon>
        <taxon>Rhizophydiales</taxon>
        <taxon>Terramycetaceae</taxon>
        <taxon>Boothiomyces</taxon>
    </lineage>
</organism>
<evidence type="ECO:0000256" key="2">
    <source>
        <dbReference type="ARBA" id="ARBA00022694"/>
    </source>
</evidence>
<dbReference type="EMBL" id="JADGKB010000101">
    <property type="protein sequence ID" value="KAJ3253745.1"/>
    <property type="molecule type" value="Genomic_DNA"/>
</dbReference>
<evidence type="ECO:0000313" key="6">
    <source>
        <dbReference type="EMBL" id="KAJ3253745.1"/>
    </source>
</evidence>
<sequence length="382" mass="43285">MIVYLKNETKESPSKSPQKNELPEPLEVKEVLKYLLKHAFSKASELPYDVNSPFSLQLAIAHQESVMDYEFMTALPHSKFNVKISQKRGRTVHQGASVDKINLALKNITEQDIINSDIYPPPQITTLPSFAISFNHTQLFVAGRYNKLERGISNSKWFVGSKRMAQDSMEELIGNHLTQAFQCSSYKFSSSGREDADVLMLGRGRPFYFELINPHKLDAIDGVMDKINEGCSGKIKVWDLQVVSKESTSIMKDSASTKSKIKCSSKVLWQKIEAVNQMKEIELKQQNPTRVPRRADLIRDKLIETIRIVRWSDGELPDGDVEEGQEIMVYMKTSAGTYVKEFVHGDGGRTNPCLGDLLETECSVVYLDVEEIHLDWPPQINP</sequence>
<gene>
    <name evidence="6" type="primary">PUS10</name>
    <name evidence="6" type="ORF">HK103_000337</name>
</gene>
<keyword evidence="7" id="KW-1185">Reference proteome</keyword>
<dbReference type="FunFam" id="3.30.70.2510:FF:000001">
    <property type="entry name" value="tRNA pseudouridine synthase Pus10"/>
    <property type="match status" value="1"/>
</dbReference>
<keyword evidence="3" id="KW-0413">Isomerase</keyword>
<dbReference type="PANTHER" id="PTHR21568:SF0">
    <property type="entry name" value="TRNA PSEUDOURIDINE SYNTHASE PUS10"/>
    <property type="match status" value="1"/>
</dbReference>
<proteinExistence type="predicted"/>
<dbReference type="GO" id="GO:0160148">
    <property type="term" value="F:tRNA pseudouridine(55) synthase activity"/>
    <property type="evidence" value="ECO:0007669"/>
    <property type="project" value="UniProtKB-EC"/>
</dbReference>
<dbReference type="GO" id="GO:0031119">
    <property type="term" value="P:tRNA pseudouridine synthesis"/>
    <property type="evidence" value="ECO:0007669"/>
    <property type="project" value="TreeGrafter"/>
</dbReference>
<feature type="domain" description="Pus10-like C-terminal" evidence="5">
    <location>
        <begin position="140"/>
        <end position="372"/>
    </location>
</feature>
<feature type="region of interest" description="Disordered" evidence="4">
    <location>
        <begin position="1"/>
        <end position="23"/>
    </location>
</feature>
<dbReference type="AlphaFoldDB" id="A0AAD5Y5N8"/>
<evidence type="ECO:0000259" key="5">
    <source>
        <dbReference type="Pfam" id="PF21238"/>
    </source>
</evidence>
<accession>A0AAD5Y5N8</accession>
<dbReference type="EC" id="5.4.99.25" evidence="1"/>
<dbReference type="Proteomes" id="UP001210925">
    <property type="component" value="Unassembled WGS sequence"/>
</dbReference>
<evidence type="ECO:0000256" key="4">
    <source>
        <dbReference type="SAM" id="MobiDB-lite"/>
    </source>
</evidence>
<dbReference type="InterPro" id="IPR039894">
    <property type="entry name" value="Pus10-like"/>
</dbReference>
<keyword evidence="2" id="KW-0819">tRNA processing</keyword>
<dbReference type="Gene3D" id="3.30.70.2510">
    <property type="match status" value="1"/>
</dbReference>
<protein>
    <recommendedName>
        <fullName evidence="1">tRNA pseudouridine(55) synthase</fullName>
        <ecNumber evidence="1">5.4.99.25</ecNumber>
    </recommendedName>
</protein>
<dbReference type="Pfam" id="PF21238">
    <property type="entry name" value="Pus10_C"/>
    <property type="match status" value="1"/>
</dbReference>
<evidence type="ECO:0000256" key="1">
    <source>
        <dbReference type="ARBA" id="ARBA00012787"/>
    </source>
</evidence>
<evidence type="ECO:0000313" key="7">
    <source>
        <dbReference type="Proteomes" id="UP001210925"/>
    </source>
</evidence>
<reference evidence="6" key="1">
    <citation type="submission" date="2020-05" db="EMBL/GenBank/DDBJ databases">
        <title>Phylogenomic resolution of chytrid fungi.</title>
        <authorList>
            <person name="Stajich J.E."/>
            <person name="Amses K."/>
            <person name="Simmons R."/>
            <person name="Seto K."/>
            <person name="Myers J."/>
            <person name="Bonds A."/>
            <person name="Quandt C.A."/>
            <person name="Barry K."/>
            <person name="Liu P."/>
            <person name="Grigoriev I."/>
            <person name="Longcore J.E."/>
            <person name="James T.Y."/>
        </authorList>
    </citation>
    <scope>NUCLEOTIDE SEQUENCE</scope>
    <source>
        <strain evidence="6">PLAUS21</strain>
    </source>
</reference>
<name>A0AAD5Y5N8_9FUNG</name>
<dbReference type="PANTHER" id="PTHR21568">
    <property type="entry name" value="TRNA PSEUDOURIDINE SYNTHASE PUS10"/>
    <property type="match status" value="1"/>
</dbReference>
<evidence type="ECO:0000256" key="3">
    <source>
        <dbReference type="ARBA" id="ARBA00023235"/>
    </source>
</evidence>
<dbReference type="Gene3D" id="3.30.70.3190">
    <property type="match status" value="1"/>
</dbReference>